<accession>A0A183JA91</accession>
<dbReference type="AlphaFoldDB" id="A0A183JA91"/>
<proteinExistence type="predicted"/>
<reference evidence="1 2" key="2">
    <citation type="submission" date="2018-11" db="EMBL/GenBank/DDBJ databases">
        <authorList>
            <consortium name="Pathogen Informatics"/>
        </authorList>
    </citation>
    <scope>NUCLEOTIDE SEQUENCE [LARGE SCALE GENOMIC DNA]</scope>
</reference>
<evidence type="ECO:0000313" key="2">
    <source>
        <dbReference type="Proteomes" id="UP000270296"/>
    </source>
</evidence>
<reference evidence="3" key="1">
    <citation type="submission" date="2016-06" db="UniProtKB">
        <authorList>
            <consortium name="WormBaseParasite"/>
        </authorList>
    </citation>
    <scope>IDENTIFICATION</scope>
</reference>
<evidence type="ECO:0000313" key="1">
    <source>
        <dbReference type="EMBL" id="VDP51779.1"/>
    </source>
</evidence>
<dbReference type="EMBL" id="UZAM01018818">
    <property type="protein sequence ID" value="VDP51779.1"/>
    <property type="molecule type" value="Genomic_DNA"/>
</dbReference>
<gene>
    <name evidence="1" type="ORF">SBAD_LOCUS12789</name>
</gene>
<keyword evidence="2" id="KW-1185">Reference proteome</keyword>
<dbReference type="WBParaSite" id="SBAD_0001320201-mRNA-1">
    <property type="protein sequence ID" value="SBAD_0001320201-mRNA-1"/>
    <property type="gene ID" value="SBAD_0001320201"/>
</dbReference>
<protein>
    <submittedName>
        <fullName evidence="1 3">Uncharacterized protein</fullName>
    </submittedName>
</protein>
<sequence>MLHFKAGLFVECTSSDRQFSDRLPIGAPEAGQCQSVEHRGASKYYVFVLMTNYSCVPMLHMNPV</sequence>
<organism evidence="3">
    <name type="scientific">Soboliphyme baturini</name>
    <dbReference type="NCBI Taxonomy" id="241478"/>
    <lineage>
        <taxon>Eukaryota</taxon>
        <taxon>Metazoa</taxon>
        <taxon>Ecdysozoa</taxon>
        <taxon>Nematoda</taxon>
        <taxon>Enoplea</taxon>
        <taxon>Dorylaimia</taxon>
        <taxon>Dioctophymatida</taxon>
        <taxon>Dioctophymatoidea</taxon>
        <taxon>Soboliphymatidae</taxon>
        <taxon>Soboliphyme</taxon>
    </lineage>
</organism>
<name>A0A183JA91_9BILA</name>
<dbReference type="Proteomes" id="UP000270296">
    <property type="component" value="Unassembled WGS sequence"/>
</dbReference>
<evidence type="ECO:0000313" key="3">
    <source>
        <dbReference type="WBParaSite" id="SBAD_0001320201-mRNA-1"/>
    </source>
</evidence>